<dbReference type="HOGENOM" id="CLU_1138652_0_0_1"/>
<dbReference type="Proteomes" id="UP000005666">
    <property type="component" value="Chromosome 4"/>
</dbReference>
<proteinExistence type="predicted"/>
<evidence type="ECO:0000313" key="2">
    <source>
        <dbReference type="Proteomes" id="UP000005666"/>
    </source>
</evidence>
<reference evidence="1 2" key="1">
    <citation type="journal article" date="2011" name="Proc. Natl. Acad. Sci. U.S.A.">
        <title>Evolutionary erosion of yeast sex chromosomes by mating-type switching accidents.</title>
        <authorList>
            <person name="Gordon J.L."/>
            <person name="Armisen D."/>
            <person name="Proux-Wera E."/>
            <person name="Oheigeartaigh S.S."/>
            <person name="Byrne K.P."/>
            <person name="Wolfe K.H."/>
        </authorList>
    </citation>
    <scope>NUCLEOTIDE SEQUENCE [LARGE SCALE GENOMIC DNA]</scope>
    <source>
        <strain evidence="2">ATCC 24235 / CBS 4417 / NBRC 1672 / NRRL Y-8282 / UCD 70-5</strain>
    </source>
</reference>
<name>G8BS32_TETPH</name>
<feature type="non-terminal residue" evidence="1">
    <location>
        <position position="244"/>
    </location>
</feature>
<keyword evidence="2" id="KW-1185">Reference proteome</keyword>
<dbReference type="AlphaFoldDB" id="G8BS32"/>
<dbReference type="EMBL" id="HE612859">
    <property type="protein sequence ID" value="CCE62653.1"/>
    <property type="molecule type" value="Genomic_DNA"/>
</dbReference>
<organism evidence="1 2">
    <name type="scientific">Tetrapisispora phaffii (strain ATCC 24235 / CBS 4417 / NBRC 1672 / NRRL Y-8282 / UCD 70-5)</name>
    <name type="common">Yeast</name>
    <name type="synonym">Fabospora phaffii</name>
    <dbReference type="NCBI Taxonomy" id="1071381"/>
    <lineage>
        <taxon>Eukaryota</taxon>
        <taxon>Fungi</taxon>
        <taxon>Dikarya</taxon>
        <taxon>Ascomycota</taxon>
        <taxon>Saccharomycotina</taxon>
        <taxon>Saccharomycetes</taxon>
        <taxon>Saccharomycetales</taxon>
        <taxon>Saccharomycetaceae</taxon>
        <taxon>Tetrapisispora</taxon>
    </lineage>
</organism>
<protein>
    <submittedName>
        <fullName evidence="1">Uncharacterized protein</fullName>
    </submittedName>
</protein>
<evidence type="ECO:0000313" key="1">
    <source>
        <dbReference type="EMBL" id="CCE62653.1"/>
    </source>
</evidence>
<gene>
    <name evidence="1" type="primary">TPHA0D00095</name>
    <name evidence="1" type="ordered locus">TPHA_0D00095</name>
</gene>
<accession>G8BS32</accession>
<sequence>MNDNIGTDTINREISGIADANNCDDRNVKCQIAETYDGLIDYQVQIINEIRGNNQNLIISDKEKQITRKKIKKEAKIFNCKILLFLYNNTMSTSGLTNWNEPLKILVLYIWNSEHNIVLFSPNLKPNIDCENDSLYRMIKDDLLGESYAKLFTTLLAFNYDTTKHIALLEQSSQRLVNIDNKRLTLFIRATYHFIKLQDNVGRLNVVSTKNYLVWKKFKELAVTGKENELLSSEWYIEIESRLE</sequence>
<dbReference type="KEGG" id="tpf:TPHA_0D00095"/>
<dbReference type="RefSeq" id="XP_003685087.1">
    <property type="nucleotide sequence ID" value="XM_003685039.1"/>
</dbReference>
<dbReference type="GeneID" id="11534555"/>